<evidence type="ECO:0000313" key="1">
    <source>
        <dbReference type="EMBL" id="GAI24275.1"/>
    </source>
</evidence>
<sequence length="122" mass="14538">MNHNLSKHASTLKKLICEAIKDSNSVKLNDSDSLFQFKYFLKLFLFKAICICEATLAILRQNKTLYPEAHVMTRVLLEYFISIKYMNTIDRIGLSERFQRYYYVCGYRFKENLIKLHPTQKR</sequence>
<feature type="non-terminal residue" evidence="1">
    <location>
        <position position="122"/>
    </location>
</feature>
<gene>
    <name evidence="1" type="ORF">S06H3_33726</name>
</gene>
<protein>
    <submittedName>
        <fullName evidence="1">Uncharacterized protein</fullName>
    </submittedName>
</protein>
<accession>X1NBR1</accession>
<reference evidence="1" key="1">
    <citation type="journal article" date="2014" name="Front. Microbiol.">
        <title>High frequency of phylogenetically diverse reductive dehalogenase-homologous genes in deep subseafloor sedimentary metagenomes.</title>
        <authorList>
            <person name="Kawai M."/>
            <person name="Futagami T."/>
            <person name="Toyoda A."/>
            <person name="Takaki Y."/>
            <person name="Nishi S."/>
            <person name="Hori S."/>
            <person name="Arai W."/>
            <person name="Tsubouchi T."/>
            <person name="Morono Y."/>
            <person name="Uchiyama I."/>
            <person name="Ito T."/>
            <person name="Fujiyama A."/>
            <person name="Inagaki F."/>
            <person name="Takami H."/>
        </authorList>
    </citation>
    <scope>NUCLEOTIDE SEQUENCE</scope>
    <source>
        <strain evidence="1">Expedition CK06-06</strain>
    </source>
</reference>
<organism evidence="1">
    <name type="scientific">marine sediment metagenome</name>
    <dbReference type="NCBI Taxonomy" id="412755"/>
    <lineage>
        <taxon>unclassified sequences</taxon>
        <taxon>metagenomes</taxon>
        <taxon>ecological metagenomes</taxon>
    </lineage>
</organism>
<dbReference type="EMBL" id="BARV01020162">
    <property type="protein sequence ID" value="GAI24275.1"/>
    <property type="molecule type" value="Genomic_DNA"/>
</dbReference>
<dbReference type="AlphaFoldDB" id="X1NBR1"/>
<proteinExistence type="predicted"/>
<comment type="caution">
    <text evidence="1">The sequence shown here is derived from an EMBL/GenBank/DDBJ whole genome shotgun (WGS) entry which is preliminary data.</text>
</comment>
<name>X1NBR1_9ZZZZ</name>